<reference evidence="9 10" key="1">
    <citation type="submission" date="2023-10" db="EMBL/GenBank/DDBJ databases">
        <authorList>
            <person name="Maclean D."/>
            <person name="Macfadyen A."/>
        </authorList>
    </citation>
    <scope>NUCLEOTIDE SEQUENCE [LARGE SCALE GENOMIC DNA]</scope>
</reference>
<dbReference type="Proteomes" id="UP001314263">
    <property type="component" value="Unassembled WGS sequence"/>
</dbReference>
<dbReference type="InterPro" id="IPR012340">
    <property type="entry name" value="NA-bd_OB-fold"/>
</dbReference>
<feature type="domain" description="Translation elongation factor P/YeiP central" evidence="8">
    <location>
        <begin position="113"/>
        <end position="165"/>
    </location>
</feature>
<dbReference type="Pfam" id="PF09285">
    <property type="entry name" value="Elong-fact-P_C"/>
    <property type="match status" value="1"/>
</dbReference>
<dbReference type="SUPFAM" id="SSF50249">
    <property type="entry name" value="Nucleic acid-binding proteins"/>
    <property type="match status" value="2"/>
</dbReference>
<dbReference type="InterPro" id="IPR008991">
    <property type="entry name" value="Translation_prot_SH3-like_sf"/>
</dbReference>
<evidence type="ECO:0000256" key="3">
    <source>
        <dbReference type="ARBA" id="ARBA00009479"/>
    </source>
</evidence>
<keyword evidence="6" id="KW-0648">Protein biosynthesis</keyword>
<dbReference type="GO" id="GO:0003746">
    <property type="term" value="F:translation elongation factor activity"/>
    <property type="evidence" value="ECO:0007669"/>
    <property type="project" value="UniProtKB-KW"/>
</dbReference>
<evidence type="ECO:0000256" key="2">
    <source>
        <dbReference type="ARBA" id="ARBA00004815"/>
    </source>
</evidence>
<dbReference type="InterPro" id="IPR014722">
    <property type="entry name" value="Rib_uL2_dom2"/>
</dbReference>
<evidence type="ECO:0000256" key="5">
    <source>
        <dbReference type="ARBA" id="ARBA00022768"/>
    </source>
</evidence>
<dbReference type="Gene3D" id="2.40.50.140">
    <property type="entry name" value="Nucleic acid-binding proteins"/>
    <property type="match status" value="2"/>
</dbReference>
<dbReference type="CDD" id="cd04470">
    <property type="entry name" value="S1_EF-P_repeat_1"/>
    <property type="match status" value="1"/>
</dbReference>
<organism evidence="9 10">
    <name type="scientific">Coccomyxa viridis</name>
    <dbReference type="NCBI Taxonomy" id="1274662"/>
    <lineage>
        <taxon>Eukaryota</taxon>
        <taxon>Viridiplantae</taxon>
        <taxon>Chlorophyta</taxon>
        <taxon>core chlorophytes</taxon>
        <taxon>Trebouxiophyceae</taxon>
        <taxon>Trebouxiophyceae incertae sedis</taxon>
        <taxon>Coccomyxaceae</taxon>
        <taxon>Coccomyxa</taxon>
    </lineage>
</organism>
<dbReference type="HAMAP" id="MF_00141">
    <property type="entry name" value="EF_P"/>
    <property type="match status" value="1"/>
</dbReference>
<dbReference type="FunFam" id="2.40.50.140:FF:000004">
    <property type="entry name" value="Elongation factor P"/>
    <property type="match status" value="1"/>
</dbReference>
<dbReference type="GO" id="GO:0043043">
    <property type="term" value="P:peptide biosynthetic process"/>
    <property type="evidence" value="ECO:0007669"/>
    <property type="project" value="InterPro"/>
</dbReference>
<feature type="domain" description="Elongation factor P C-terminal" evidence="7">
    <location>
        <begin position="173"/>
        <end position="228"/>
    </location>
</feature>
<comment type="similarity">
    <text evidence="3">Belongs to the elongation factor P family.</text>
</comment>
<dbReference type="EMBL" id="CAUYUE010000003">
    <property type="protein sequence ID" value="CAK0754316.1"/>
    <property type="molecule type" value="Genomic_DNA"/>
</dbReference>
<dbReference type="PROSITE" id="PS01275">
    <property type="entry name" value="EFP"/>
    <property type="match status" value="1"/>
</dbReference>
<dbReference type="CDD" id="cd05794">
    <property type="entry name" value="S1_EF-P_repeat_2"/>
    <property type="match status" value="1"/>
</dbReference>
<keyword evidence="5" id="KW-0251">Elongation factor</keyword>
<dbReference type="InterPro" id="IPR013185">
    <property type="entry name" value="Transl_elong_KOW-like"/>
</dbReference>
<dbReference type="SUPFAM" id="SSF50104">
    <property type="entry name" value="Translation proteins SH3-like domain"/>
    <property type="match status" value="1"/>
</dbReference>
<dbReference type="InterPro" id="IPR001059">
    <property type="entry name" value="Transl_elong_P/YeiP_cen"/>
</dbReference>
<comment type="pathway">
    <text evidence="2">Protein biosynthesis; polypeptide chain elongation.</text>
</comment>
<evidence type="ECO:0000259" key="7">
    <source>
        <dbReference type="SMART" id="SM00841"/>
    </source>
</evidence>
<dbReference type="SMART" id="SM01185">
    <property type="entry name" value="EFP"/>
    <property type="match status" value="1"/>
</dbReference>
<dbReference type="GO" id="GO:0005829">
    <property type="term" value="C:cytosol"/>
    <property type="evidence" value="ECO:0007669"/>
    <property type="project" value="UniProtKB-ARBA"/>
</dbReference>
<evidence type="ECO:0000259" key="8">
    <source>
        <dbReference type="SMART" id="SM01185"/>
    </source>
</evidence>
<dbReference type="InterPro" id="IPR011768">
    <property type="entry name" value="Transl_elongation_fac_P"/>
</dbReference>
<evidence type="ECO:0000313" key="10">
    <source>
        <dbReference type="Proteomes" id="UP001314263"/>
    </source>
</evidence>
<sequence>MDANHLRQQHRCSDGMLLPRPHVLHLSCRRSSQRCHGRQSLMVRAANITSNDFRPGVTLELDGAPWRVIEFLHVKPGKGAAFVRTKLKSYISGNVVERTFRAGESAVQAVLEKRDCQFTYPDGEEFVFMDNETYEETRLKKDDLWAKYMKEGTEASLLFWNGKVISVDPPTTMELEVTDTDPGVKGNTVSGGSKPATLETGATIQVPLFVNIGEKISVDTRTDTYLGRGKKSF</sequence>
<dbReference type="SMART" id="SM00841">
    <property type="entry name" value="Elong-fact-P_C"/>
    <property type="match status" value="1"/>
</dbReference>
<comment type="subcellular location">
    <subcellularLocation>
        <location evidence="1">Cytoplasm</location>
    </subcellularLocation>
</comment>
<dbReference type="PANTHER" id="PTHR30053:SF12">
    <property type="entry name" value="ELONGATION FACTOR P (EF-P) FAMILY PROTEIN"/>
    <property type="match status" value="1"/>
</dbReference>
<keyword evidence="10" id="KW-1185">Reference proteome</keyword>
<dbReference type="InterPro" id="IPR013852">
    <property type="entry name" value="Transl_elong_P/YeiP_CS"/>
</dbReference>
<dbReference type="Pfam" id="PF01132">
    <property type="entry name" value="EFP"/>
    <property type="match status" value="1"/>
</dbReference>
<dbReference type="PANTHER" id="PTHR30053">
    <property type="entry name" value="ELONGATION FACTOR P"/>
    <property type="match status" value="1"/>
</dbReference>
<dbReference type="NCBIfam" id="NF001810">
    <property type="entry name" value="PRK00529.1"/>
    <property type="match status" value="1"/>
</dbReference>
<proteinExistence type="inferred from homology"/>
<keyword evidence="4" id="KW-0963">Cytoplasm</keyword>
<protein>
    <recommendedName>
        <fullName evidence="11">Elongation factor P</fullName>
    </recommendedName>
</protein>
<dbReference type="AlphaFoldDB" id="A0AAV1HVG6"/>
<dbReference type="FunFam" id="2.40.50.140:FF:000009">
    <property type="entry name" value="Elongation factor P"/>
    <property type="match status" value="1"/>
</dbReference>
<dbReference type="FunFam" id="2.30.30.30:FF:000003">
    <property type="entry name" value="Elongation factor P"/>
    <property type="match status" value="1"/>
</dbReference>
<evidence type="ECO:0000313" key="9">
    <source>
        <dbReference type="EMBL" id="CAK0754316.1"/>
    </source>
</evidence>
<dbReference type="InterPro" id="IPR015365">
    <property type="entry name" value="Elong-fact-P_C"/>
</dbReference>
<dbReference type="Gene3D" id="2.30.30.30">
    <property type="match status" value="1"/>
</dbReference>
<evidence type="ECO:0008006" key="11">
    <source>
        <dbReference type="Google" id="ProtNLM"/>
    </source>
</evidence>
<dbReference type="Pfam" id="PF08207">
    <property type="entry name" value="EFP_N"/>
    <property type="match status" value="1"/>
</dbReference>
<evidence type="ECO:0000256" key="6">
    <source>
        <dbReference type="ARBA" id="ARBA00022917"/>
    </source>
</evidence>
<accession>A0AAV1HVG6</accession>
<evidence type="ECO:0000256" key="1">
    <source>
        <dbReference type="ARBA" id="ARBA00004496"/>
    </source>
</evidence>
<gene>
    <name evidence="9" type="ORF">CVIRNUC_002288</name>
</gene>
<comment type="caution">
    <text evidence="9">The sequence shown here is derived from an EMBL/GenBank/DDBJ whole genome shotgun (WGS) entry which is preliminary data.</text>
</comment>
<dbReference type="InterPro" id="IPR020599">
    <property type="entry name" value="Transl_elong_fac_P/YeiP"/>
</dbReference>
<name>A0AAV1HVG6_9CHLO</name>
<dbReference type="NCBIfam" id="TIGR00038">
    <property type="entry name" value="efp"/>
    <property type="match status" value="1"/>
</dbReference>
<evidence type="ECO:0000256" key="4">
    <source>
        <dbReference type="ARBA" id="ARBA00022490"/>
    </source>
</evidence>